<name>A0A6V7NL27_ANACO</name>
<evidence type="ECO:0000313" key="1">
    <source>
        <dbReference type="EMBL" id="CAD1819309.1"/>
    </source>
</evidence>
<organism evidence="1">
    <name type="scientific">Ananas comosus var. bracteatus</name>
    <name type="common">red pineapple</name>
    <dbReference type="NCBI Taxonomy" id="296719"/>
    <lineage>
        <taxon>Eukaryota</taxon>
        <taxon>Viridiplantae</taxon>
        <taxon>Streptophyta</taxon>
        <taxon>Embryophyta</taxon>
        <taxon>Tracheophyta</taxon>
        <taxon>Spermatophyta</taxon>
        <taxon>Magnoliopsida</taxon>
        <taxon>Liliopsida</taxon>
        <taxon>Poales</taxon>
        <taxon>Bromeliaceae</taxon>
        <taxon>Bromelioideae</taxon>
        <taxon>Ananas</taxon>
    </lineage>
</organism>
<accession>A0A6V7NL27</accession>
<proteinExistence type="predicted"/>
<reference evidence="1" key="1">
    <citation type="submission" date="2020-07" db="EMBL/GenBank/DDBJ databases">
        <authorList>
            <person name="Lin J."/>
        </authorList>
    </citation>
    <scope>NUCLEOTIDE SEQUENCE</scope>
</reference>
<protein>
    <submittedName>
        <fullName evidence="1">Uncharacterized protein</fullName>
    </submittedName>
</protein>
<dbReference type="AlphaFoldDB" id="A0A6V7NL27"/>
<dbReference type="EMBL" id="LR862139">
    <property type="protein sequence ID" value="CAD1819309.1"/>
    <property type="molecule type" value="Genomic_DNA"/>
</dbReference>
<gene>
    <name evidence="1" type="ORF">CB5_LOCUS2520</name>
</gene>
<sequence length="99" mass="11171">MRRCFPFRRSFSSLITQTHHPHHILRNSASVASLLQRFIDSDSPSNGRTIHAHILESGFRPSTSVSIKLLILHIKAAACTMHARCSIKCRARPSRLITI</sequence>